<protein>
    <submittedName>
        <fullName evidence="2">Uncharacterized protein</fullName>
    </submittedName>
</protein>
<feature type="transmembrane region" description="Helical" evidence="1">
    <location>
        <begin position="92"/>
        <end position="114"/>
    </location>
</feature>
<proteinExistence type="predicted"/>
<organism evidence="2 3">
    <name type="scientific">Solanum commersonii</name>
    <name type="common">Commerson's wild potato</name>
    <name type="synonym">Commerson's nightshade</name>
    <dbReference type="NCBI Taxonomy" id="4109"/>
    <lineage>
        <taxon>Eukaryota</taxon>
        <taxon>Viridiplantae</taxon>
        <taxon>Streptophyta</taxon>
        <taxon>Embryophyta</taxon>
        <taxon>Tracheophyta</taxon>
        <taxon>Spermatophyta</taxon>
        <taxon>Magnoliopsida</taxon>
        <taxon>eudicotyledons</taxon>
        <taxon>Gunneridae</taxon>
        <taxon>Pentapetalae</taxon>
        <taxon>asterids</taxon>
        <taxon>lamiids</taxon>
        <taxon>Solanales</taxon>
        <taxon>Solanaceae</taxon>
        <taxon>Solanoideae</taxon>
        <taxon>Solaneae</taxon>
        <taxon>Solanum</taxon>
    </lineage>
</organism>
<comment type="caution">
    <text evidence="2">The sequence shown here is derived from an EMBL/GenBank/DDBJ whole genome shotgun (WGS) entry which is preliminary data.</text>
</comment>
<evidence type="ECO:0000313" key="2">
    <source>
        <dbReference type="EMBL" id="KAG5598208.1"/>
    </source>
</evidence>
<accession>A0A9J5YF12</accession>
<reference evidence="2 3" key="1">
    <citation type="submission" date="2020-09" db="EMBL/GenBank/DDBJ databases">
        <title>De no assembly of potato wild relative species, Solanum commersonii.</title>
        <authorList>
            <person name="Cho K."/>
        </authorList>
    </citation>
    <scope>NUCLEOTIDE SEQUENCE [LARGE SCALE GENOMIC DNA]</scope>
    <source>
        <strain evidence="2">LZ3.2</strain>
        <tissue evidence="2">Leaf</tissue>
    </source>
</reference>
<keyword evidence="1" id="KW-0812">Transmembrane</keyword>
<keyword evidence="1" id="KW-1133">Transmembrane helix</keyword>
<dbReference type="AlphaFoldDB" id="A0A9J5YF12"/>
<evidence type="ECO:0000256" key="1">
    <source>
        <dbReference type="SAM" id="Phobius"/>
    </source>
</evidence>
<sequence>MESQLLVLKRSGGGRLFGTRRYFLPGAAFADVATEWISLLTIAALCVELMLLTFFAGEGGNWWHHLRVAVVAGRRPPGCSPIRVAASDGGSLVVFAHLPKLSIVVLYSFSRLHWPKRKTKMREKGVWAANLVRRGGE</sequence>
<dbReference type="Proteomes" id="UP000824120">
    <property type="component" value="Chromosome 6"/>
</dbReference>
<gene>
    <name evidence="2" type="ORF">H5410_029578</name>
</gene>
<evidence type="ECO:0000313" key="3">
    <source>
        <dbReference type="Proteomes" id="UP000824120"/>
    </source>
</evidence>
<dbReference type="EMBL" id="JACXVP010000006">
    <property type="protein sequence ID" value="KAG5598208.1"/>
    <property type="molecule type" value="Genomic_DNA"/>
</dbReference>
<name>A0A9J5YF12_SOLCO</name>
<feature type="transmembrane region" description="Helical" evidence="1">
    <location>
        <begin position="36"/>
        <end position="57"/>
    </location>
</feature>
<keyword evidence="3" id="KW-1185">Reference proteome</keyword>
<keyword evidence="1" id="KW-0472">Membrane</keyword>